<dbReference type="EMBL" id="CP002903">
    <property type="protein sequence ID" value="AEJ60948.1"/>
    <property type="molecule type" value="Genomic_DNA"/>
</dbReference>
<dbReference type="AlphaFoldDB" id="G0GAB2"/>
<feature type="chain" id="PRO_5003400381" evidence="1">
    <location>
        <begin position="18"/>
        <end position="304"/>
    </location>
</feature>
<reference evidence="3 4" key="1">
    <citation type="submission" date="2011-06" db="EMBL/GenBank/DDBJ databases">
        <title>The complete genome of Spirochaeta thermophila DSM 6578.</title>
        <authorList>
            <consortium name="US DOE Joint Genome Institute (JGI-PGF)"/>
            <person name="Lucas S."/>
            <person name="Lapidus A."/>
            <person name="Bruce D."/>
            <person name="Goodwin L."/>
            <person name="Pitluck S."/>
            <person name="Peters L."/>
            <person name="Kyrpides N."/>
            <person name="Mavromatis K."/>
            <person name="Ivanova N."/>
            <person name="Mikailova N."/>
            <person name="Pagani I."/>
            <person name="Chertkov O."/>
            <person name="Detter J.C."/>
            <person name="Tapia R."/>
            <person name="Han C."/>
            <person name="Land M."/>
            <person name="Hauser L."/>
            <person name="Markowitz V."/>
            <person name="Cheng J.-F."/>
            <person name="Hugenholtz P."/>
            <person name="Woyke T."/>
            <person name="Wu D."/>
            <person name="Spring S."/>
            <person name="Merkhoffer B."/>
            <person name="Schneider S."/>
            <person name="Klenk H.-P."/>
            <person name="Eisen J.A."/>
        </authorList>
    </citation>
    <scope>NUCLEOTIDE SEQUENCE [LARGE SCALE GENOMIC DNA]</scope>
    <source>
        <strain evidence="4">ATCC 700085 / DSM 6578 / Z-1203</strain>
    </source>
</reference>
<dbReference type="Proteomes" id="UP000007254">
    <property type="component" value="Chromosome"/>
</dbReference>
<dbReference type="InterPro" id="IPR011055">
    <property type="entry name" value="Dup_hybrid_motif"/>
</dbReference>
<evidence type="ECO:0000313" key="3">
    <source>
        <dbReference type="EMBL" id="AEJ60948.1"/>
    </source>
</evidence>
<dbReference type="CDD" id="cd12797">
    <property type="entry name" value="M23_peptidase"/>
    <property type="match status" value="1"/>
</dbReference>
<dbReference type="Pfam" id="PF01551">
    <property type="entry name" value="Peptidase_M23"/>
    <property type="match status" value="1"/>
</dbReference>
<keyword evidence="4" id="KW-1185">Reference proteome</keyword>
<sequence>MRRILIVLFVAAIPLLADPPTLLAPSFAREGEVYPVLITRVSGPLTAVLVSEAGSALAASPLFPLEGTRRTLYGFLAVPPGYGSSTVSLVVRDGKGVILLSRRVTLLPRAYRKEEIPLTPGLTQIRTDQSERRIREARELSELLFTVSPDALGLSSLWFLPVSEGRFSSWFGDERLYRYANGGTDSSRHTGVDIAAPEGTPVRVPSRAMVVLVRDRIVTGRTVVLRHGPGIYSLYYHLSSISVEEGDEVEPGDLLGTVGSTGLATGAHLHWEVRVQGVPVDPLALVGGSLLDKLRELLIMEERS</sequence>
<dbReference type="PANTHER" id="PTHR21666:SF270">
    <property type="entry name" value="MUREIN HYDROLASE ACTIVATOR ENVC"/>
    <property type="match status" value="1"/>
</dbReference>
<keyword evidence="1" id="KW-0732">Signal</keyword>
<dbReference type="PANTHER" id="PTHR21666">
    <property type="entry name" value="PEPTIDASE-RELATED"/>
    <property type="match status" value="1"/>
</dbReference>
<evidence type="ECO:0000313" key="4">
    <source>
        <dbReference type="Proteomes" id="UP000007254"/>
    </source>
</evidence>
<feature type="signal peptide" evidence="1">
    <location>
        <begin position="1"/>
        <end position="17"/>
    </location>
</feature>
<feature type="domain" description="M23ase beta-sheet core" evidence="2">
    <location>
        <begin position="188"/>
        <end position="282"/>
    </location>
</feature>
<dbReference type="SUPFAM" id="SSF51261">
    <property type="entry name" value="Duplicated hybrid motif"/>
    <property type="match status" value="1"/>
</dbReference>
<dbReference type="InterPro" id="IPR050570">
    <property type="entry name" value="Cell_wall_metabolism_enzyme"/>
</dbReference>
<dbReference type="STRING" id="869211.Spith_0669"/>
<dbReference type="RefSeq" id="WP_014624327.1">
    <property type="nucleotide sequence ID" value="NC_017583.1"/>
</dbReference>
<name>G0GAB2_WINT7</name>
<dbReference type="InterPro" id="IPR016047">
    <property type="entry name" value="M23ase_b-sheet_dom"/>
</dbReference>
<gene>
    <name evidence="3" type="ordered locus">Spith_0669</name>
</gene>
<proteinExistence type="predicted"/>
<dbReference type="OrthoDB" id="305469at2"/>
<accession>G0GAB2</accession>
<organism evidence="3 4">
    <name type="scientific">Winmispira thermophila (strain ATCC 700085 / DSM 6578 / Z-1203)</name>
    <name type="common">Spirochaeta thermophila</name>
    <dbReference type="NCBI Taxonomy" id="869211"/>
    <lineage>
        <taxon>Bacteria</taxon>
        <taxon>Pseudomonadati</taxon>
        <taxon>Spirochaetota</taxon>
        <taxon>Spirochaetia</taxon>
        <taxon>Winmispirales</taxon>
        <taxon>Winmispiraceae</taxon>
        <taxon>Winmispira</taxon>
    </lineage>
</organism>
<protein>
    <submittedName>
        <fullName evidence="3">Peptidase M23</fullName>
    </submittedName>
</protein>
<dbReference type="KEGG" id="stq:Spith_0669"/>
<evidence type="ECO:0000256" key="1">
    <source>
        <dbReference type="SAM" id="SignalP"/>
    </source>
</evidence>
<dbReference type="GO" id="GO:0004222">
    <property type="term" value="F:metalloendopeptidase activity"/>
    <property type="evidence" value="ECO:0007669"/>
    <property type="project" value="TreeGrafter"/>
</dbReference>
<evidence type="ECO:0000259" key="2">
    <source>
        <dbReference type="Pfam" id="PF01551"/>
    </source>
</evidence>
<dbReference type="Gene3D" id="2.70.70.10">
    <property type="entry name" value="Glucose Permease (Domain IIA)"/>
    <property type="match status" value="1"/>
</dbReference>
<dbReference type="HOGENOM" id="CLU_029425_5_1_12"/>